<dbReference type="EMBL" id="NGJK01000066">
    <property type="protein sequence ID" value="RAP02876.1"/>
    <property type="molecule type" value="Genomic_DNA"/>
</dbReference>
<name>A0A328Q5L7_9EURY</name>
<accession>A0A328Q5L7</accession>
<keyword evidence="1" id="KW-0472">Membrane</keyword>
<reference evidence="2 3" key="1">
    <citation type="submission" date="2017-05" db="EMBL/GenBank/DDBJ databases">
        <title>Host range expansion of the Methanosphaera genus to humans and monogastric animals involves recent and extensive reduction in genome content.</title>
        <authorList>
            <person name="Hoedt E.C."/>
            <person name="Volmer J.G."/>
            <person name="Parks D.H."/>
            <person name="Rosewarne C.P."/>
            <person name="Denman S.E."/>
            <person name="Mcsweeney C.S."/>
            <person name="O Cuiv P."/>
            <person name="Hugenholtz P."/>
            <person name="Tyson G.W."/>
            <person name="Morrison M."/>
        </authorList>
    </citation>
    <scope>NUCLEOTIDE SEQUENCE [LARGE SCALE GENOMIC DNA]</scope>
    <source>
        <strain evidence="2 3">PA5</strain>
    </source>
</reference>
<keyword evidence="1" id="KW-1133">Transmembrane helix</keyword>
<evidence type="ECO:0000256" key="1">
    <source>
        <dbReference type="SAM" id="Phobius"/>
    </source>
</evidence>
<evidence type="ECO:0000313" key="2">
    <source>
        <dbReference type="EMBL" id="RAP02876.1"/>
    </source>
</evidence>
<sequence length="78" mass="9016">MYGSVVTPFFTVDWPIVFPFILNAVFPDVTFTPFCVVTVACILIFCQDTQFIELTSTFVEELFSKVNLTVDVEEMYWL</sequence>
<evidence type="ECO:0000313" key="3">
    <source>
        <dbReference type="Proteomes" id="UP000248557"/>
    </source>
</evidence>
<feature type="transmembrane region" description="Helical" evidence="1">
    <location>
        <begin position="20"/>
        <end position="46"/>
    </location>
</feature>
<organism evidence="2 3">
    <name type="scientific">Methanosphaera stadtmanae</name>
    <dbReference type="NCBI Taxonomy" id="2317"/>
    <lineage>
        <taxon>Archaea</taxon>
        <taxon>Methanobacteriati</taxon>
        <taxon>Methanobacteriota</taxon>
        <taxon>Methanomada group</taxon>
        <taxon>Methanobacteria</taxon>
        <taxon>Methanobacteriales</taxon>
        <taxon>Methanobacteriaceae</taxon>
        <taxon>Methanosphaera</taxon>
    </lineage>
</organism>
<comment type="caution">
    <text evidence="2">The sequence shown here is derived from an EMBL/GenBank/DDBJ whole genome shotgun (WGS) entry which is preliminary data.</text>
</comment>
<dbReference type="Proteomes" id="UP000248557">
    <property type="component" value="Unassembled WGS sequence"/>
</dbReference>
<protein>
    <submittedName>
        <fullName evidence="2">Uncharacterized protein</fullName>
    </submittedName>
</protein>
<dbReference type="AlphaFoldDB" id="A0A328Q5L7"/>
<keyword evidence="1" id="KW-0812">Transmembrane</keyword>
<gene>
    <name evidence="2" type="ORF">CA615_05135</name>
</gene>
<proteinExistence type="predicted"/>